<feature type="signal peptide" evidence="2">
    <location>
        <begin position="1"/>
        <end position="19"/>
    </location>
</feature>
<dbReference type="Gene3D" id="3.10.50.40">
    <property type="match status" value="1"/>
</dbReference>
<evidence type="ECO:0000256" key="1">
    <source>
        <dbReference type="PROSITE-ProRule" id="PRU00278"/>
    </source>
</evidence>
<dbReference type="EMBL" id="JAEKNN010000046">
    <property type="protein sequence ID" value="MBJ7609541.1"/>
    <property type="molecule type" value="Genomic_DNA"/>
</dbReference>
<organism evidence="4 5">
    <name type="scientific">Candidatus Amunia macphersoniae</name>
    <dbReference type="NCBI Taxonomy" id="3127014"/>
    <lineage>
        <taxon>Bacteria</taxon>
        <taxon>Bacillati</taxon>
        <taxon>Candidatus Dormiibacterota</taxon>
        <taxon>Candidatus Dormibacteria</taxon>
        <taxon>Candidatus Aeolococcales</taxon>
        <taxon>Candidatus Aeolococcaceae</taxon>
        <taxon>Candidatus Amunia</taxon>
    </lineage>
</organism>
<dbReference type="PROSITE" id="PS01096">
    <property type="entry name" value="PPIC_PPIASE_1"/>
    <property type="match status" value="1"/>
</dbReference>
<evidence type="ECO:0000256" key="2">
    <source>
        <dbReference type="SAM" id="SignalP"/>
    </source>
</evidence>
<keyword evidence="2" id="KW-0732">Signal</keyword>
<dbReference type="PANTHER" id="PTHR47245">
    <property type="entry name" value="PEPTIDYLPROLYL ISOMERASE"/>
    <property type="match status" value="1"/>
</dbReference>
<dbReference type="InterPro" id="IPR023058">
    <property type="entry name" value="PPIase_PpiC_CS"/>
</dbReference>
<dbReference type="InterPro" id="IPR046357">
    <property type="entry name" value="PPIase_dom_sf"/>
</dbReference>
<gene>
    <name evidence="4" type="ORF">JF887_08970</name>
</gene>
<protein>
    <submittedName>
        <fullName evidence="4">Peptidylprolyl isomerase</fullName>
    </submittedName>
</protein>
<dbReference type="PANTHER" id="PTHR47245:SF3">
    <property type="entry name" value="PEPTIDYL-PROLYL CIS-TRANS ISOMERASE, PPIC-TYPE-RELATED"/>
    <property type="match status" value="1"/>
</dbReference>
<dbReference type="InterPro" id="IPR000297">
    <property type="entry name" value="PPIase_PpiC"/>
</dbReference>
<dbReference type="Proteomes" id="UP000614410">
    <property type="component" value="Unassembled WGS sequence"/>
</dbReference>
<dbReference type="SUPFAM" id="SSF54534">
    <property type="entry name" value="FKBP-like"/>
    <property type="match status" value="1"/>
</dbReference>
<dbReference type="InterPro" id="IPR050245">
    <property type="entry name" value="PrsA_foldase"/>
</dbReference>
<reference evidence="4 5" key="1">
    <citation type="submission" date="2020-10" db="EMBL/GenBank/DDBJ databases">
        <title>Ca. Dormibacterota MAGs.</title>
        <authorList>
            <person name="Montgomery K."/>
        </authorList>
    </citation>
    <scope>NUCLEOTIDE SEQUENCE [LARGE SCALE GENOMIC DNA]</scope>
    <source>
        <strain evidence="4">Mitchell_Peninsula_5</strain>
    </source>
</reference>
<evidence type="ECO:0000313" key="5">
    <source>
        <dbReference type="Proteomes" id="UP000614410"/>
    </source>
</evidence>
<dbReference type="SUPFAM" id="SSF109998">
    <property type="entry name" value="Triger factor/SurA peptide-binding domain-like"/>
    <property type="match status" value="1"/>
</dbReference>
<evidence type="ECO:0000313" key="4">
    <source>
        <dbReference type="EMBL" id="MBJ7609541.1"/>
    </source>
</evidence>
<dbReference type="AlphaFoldDB" id="A0A934KIR6"/>
<dbReference type="Pfam" id="PF13623">
    <property type="entry name" value="SurA_N_2"/>
    <property type="match status" value="1"/>
</dbReference>
<comment type="caution">
    <text evidence="4">The sequence shown here is derived from an EMBL/GenBank/DDBJ whole genome shotgun (WGS) entry which is preliminary data.</text>
</comment>
<evidence type="ECO:0000259" key="3">
    <source>
        <dbReference type="PROSITE" id="PS50198"/>
    </source>
</evidence>
<dbReference type="PROSITE" id="PS50198">
    <property type="entry name" value="PPIC_PPIASE_2"/>
    <property type="match status" value="1"/>
</dbReference>
<feature type="chain" id="PRO_5037274024" evidence="2">
    <location>
        <begin position="20"/>
        <end position="311"/>
    </location>
</feature>
<dbReference type="Pfam" id="PF00639">
    <property type="entry name" value="Rotamase"/>
    <property type="match status" value="1"/>
</dbReference>
<sequence>MRRALIVLLVLLCSGCNSSSPPSSSNSQVIARIGPTAITNDVFQIRLTSALTSVAQAGGPSGNAAMRSQIRASVLRSLIIDTVIAQEAAFNGVAATSAEIQAQLNADVSAAGGITQLQTQLASLGGSMAQLNDEITSSINEQKLEDHFARQRATEIEQKLAAGAAFESLASQYSDDTVTAPQGGELGAVPRSQIQGDDPLYAGPVLTLAPGAYTTTPIRGAQGYDVVMLETATASTLTLRHILVNAPRPYTVRERPRWFSEALFESIAQDCAAKQVHVYVSDVGDDVCAAAAATASPAPSAGTTAGATPTP</sequence>
<name>A0A934KIR6_9BACT</name>
<dbReference type="GO" id="GO:0003755">
    <property type="term" value="F:peptidyl-prolyl cis-trans isomerase activity"/>
    <property type="evidence" value="ECO:0007669"/>
    <property type="project" value="UniProtKB-KW"/>
</dbReference>
<proteinExistence type="predicted"/>
<feature type="domain" description="PpiC" evidence="3">
    <location>
        <begin position="135"/>
        <end position="231"/>
    </location>
</feature>
<dbReference type="InterPro" id="IPR027304">
    <property type="entry name" value="Trigger_fact/SurA_dom_sf"/>
</dbReference>
<accession>A0A934KIR6</accession>
<keyword evidence="1" id="KW-0697">Rotamase</keyword>
<keyword evidence="1 4" id="KW-0413">Isomerase</keyword>